<keyword evidence="2" id="KW-0815">Transposition</keyword>
<keyword evidence="3" id="KW-0479">Metal-binding</keyword>
<dbReference type="NCBIfam" id="NF040570">
    <property type="entry name" value="guided_TnpB"/>
    <property type="match status" value="1"/>
</dbReference>
<gene>
    <name evidence="11" type="ORF">IDM40_26170</name>
</gene>
<comment type="caution">
    <text evidence="11">The sequence shown here is derived from an EMBL/GenBank/DDBJ whole genome shotgun (WGS) entry which is preliminary data.</text>
</comment>
<feature type="domain" description="Transposase putative helix-turn-helix" evidence="10">
    <location>
        <begin position="1"/>
        <end position="41"/>
    </location>
</feature>
<evidence type="ECO:0000313" key="11">
    <source>
        <dbReference type="EMBL" id="MBE3002159.1"/>
    </source>
</evidence>
<dbReference type="Proteomes" id="UP000806528">
    <property type="component" value="Unassembled WGS sequence"/>
</dbReference>
<evidence type="ECO:0000259" key="8">
    <source>
        <dbReference type="Pfam" id="PF01385"/>
    </source>
</evidence>
<evidence type="ECO:0000313" key="12">
    <source>
        <dbReference type="Proteomes" id="UP000806528"/>
    </source>
</evidence>
<protein>
    <submittedName>
        <fullName evidence="11">Transposase</fullName>
    </submittedName>
</protein>
<evidence type="ECO:0000256" key="2">
    <source>
        <dbReference type="ARBA" id="ARBA00022578"/>
    </source>
</evidence>
<dbReference type="InterPro" id="IPR001959">
    <property type="entry name" value="Transposase"/>
</dbReference>
<evidence type="ECO:0000259" key="9">
    <source>
        <dbReference type="Pfam" id="PF07282"/>
    </source>
</evidence>
<evidence type="ECO:0000259" key="10">
    <source>
        <dbReference type="Pfam" id="PF12323"/>
    </source>
</evidence>
<proteinExistence type="inferred from homology"/>
<dbReference type="Pfam" id="PF01385">
    <property type="entry name" value="OrfB_IS605"/>
    <property type="match status" value="1"/>
</dbReference>
<evidence type="ECO:0000256" key="4">
    <source>
        <dbReference type="ARBA" id="ARBA00022833"/>
    </source>
</evidence>
<keyword evidence="12" id="KW-1185">Reference proteome</keyword>
<dbReference type="Pfam" id="PF12323">
    <property type="entry name" value="HTH_OrfB_IS605"/>
    <property type="match status" value="1"/>
</dbReference>
<sequence length="437" mass="48794">MLSGRRYRLALTDEQAEQCQKFGDVCRAVWNAALDQRRQYVDRFTRGRRGPFCGYHLQTSELAEAKAEAPWLKEAPSHVLQQTLKDLDRACRDRGAFKVRWRAKHRWSPSFRFPAGNRIRVQKLNRRWSRAKLPKLGWVRFRSSRPVGGAIRSATLSRKGTRWFVSFLVEDGLLTPEHHPGTPVGVDRGVAVAATTSTGQFHDREFARPGEKARHLKLQKKLSRQKKGSKNRARTLKAMGAVSTRAVDRRGDFCAQLARQLTTRHNVVVLEELRTTNMTASARGSVDAPGKYVRQKAGLNRAILDKGWHRLEMALRNAARKSGTRIVLVNPAYTSQTCYPCRVVDADSRKSQAEFVCTACGHTDHADVNAAKNVCRAAGHAVPACGDFGVARSVKQEPPGTREEVPAQPALELAGNPRAHEVQGGSQPQHLGSWRHA</sequence>
<evidence type="ECO:0000256" key="1">
    <source>
        <dbReference type="ARBA" id="ARBA00008761"/>
    </source>
</evidence>
<dbReference type="RefSeq" id="WP_193124747.1">
    <property type="nucleotide sequence ID" value="NZ_JADBGI010000035.1"/>
</dbReference>
<feature type="domain" description="Probable transposase IS891/IS1136/IS1341" evidence="8">
    <location>
        <begin position="175"/>
        <end position="280"/>
    </location>
</feature>
<accession>A0ABR9PE76</accession>
<comment type="similarity">
    <text evidence="1">In the C-terminal section; belongs to the transposase 35 family.</text>
</comment>
<feature type="region of interest" description="Disordered" evidence="7">
    <location>
        <begin position="396"/>
        <end position="437"/>
    </location>
</feature>
<feature type="domain" description="Cas12f1-like TNB" evidence="9">
    <location>
        <begin position="308"/>
        <end position="374"/>
    </location>
</feature>
<organism evidence="11 12">
    <name type="scientific">Nocardiopsis coralli</name>
    <dbReference type="NCBI Taxonomy" id="2772213"/>
    <lineage>
        <taxon>Bacteria</taxon>
        <taxon>Bacillati</taxon>
        <taxon>Actinomycetota</taxon>
        <taxon>Actinomycetes</taxon>
        <taxon>Streptosporangiales</taxon>
        <taxon>Nocardiopsidaceae</taxon>
        <taxon>Nocardiopsis</taxon>
    </lineage>
</organism>
<reference evidence="11 12" key="1">
    <citation type="submission" date="2020-09" db="EMBL/GenBank/DDBJ databases">
        <title>Diversity and distribution of actinomycetes associated with coral in the coast of Hainan.</title>
        <authorList>
            <person name="Li F."/>
        </authorList>
    </citation>
    <scope>NUCLEOTIDE SEQUENCE [LARGE SCALE GENOMIC DNA]</scope>
    <source>
        <strain evidence="11 12">HNM0947</strain>
    </source>
</reference>
<dbReference type="InterPro" id="IPR021027">
    <property type="entry name" value="Transposase_put_HTH"/>
</dbReference>
<name>A0ABR9PE76_9ACTN</name>
<keyword evidence="4" id="KW-0862">Zinc</keyword>
<evidence type="ECO:0000256" key="3">
    <source>
        <dbReference type="ARBA" id="ARBA00022723"/>
    </source>
</evidence>
<evidence type="ECO:0000256" key="5">
    <source>
        <dbReference type="ARBA" id="ARBA00023125"/>
    </source>
</evidence>
<keyword evidence="5" id="KW-0238">DNA-binding</keyword>
<dbReference type="Pfam" id="PF07282">
    <property type="entry name" value="Cas12f1-like_TNB"/>
    <property type="match status" value="1"/>
</dbReference>
<dbReference type="EMBL" id="JADBGI010000035">
    <property type="protein sequence ID" value="MBE3002159.1"/>
    <property type="molecule type" value="Genomic_DNA"/>
</dbReference>
<dbReference type="InterPro" id="IPR010095">
    <property type="entry name" value="Cas12f1-like_TNB"/>
</dbReference>
<keyword evidence="6" id="KW-0233">DNA recombination</keyword>
<evidence type="ECO:0000256" key="7">
    <source>
        <dbReference type="SAM" id="MobiDB-lite"/>
    </source>
</evidence>
<evidence type="ECO:0000256" key="6">
    <source>
        <dbReference type="ARBA" id="ARBA00023172"/>
    </source>
</evidence>